<dbReference type="VEuPathDB" id="AmoebaDB:DDB_G0289679"/>
<reference evidence="1 2" key="1">
    <citation type="journal article" date="2005" name="Nature">
        <title>The genome of the social amoeba Dictyostelium discoideum.</title>
        <authorList>
            <consortium name="The Dictyostelium discoideum Sequencing Consortium"/>
            <person name="Eichinger L."/>
            <person name="Pachebat J.A."/>
            <person name="Glockner G."/>
            <person name="Rajandream M.A."/>
            <person name="Sucgang R."/>
            <person name="Berriman M."/>
            <person name="Song J."/>
            <person name="Olsen R."/>
            <person name="Szafranski K."/>
            <person name="Xu Q."/>
            <person name="Tunggal B."/>
            <person name="Kummerfeld S."/>
            <person name="Madera M."/>
            <person name="Konfortov B.A."/>
            <person name="Rivero F."/>
            <person name="Bankier A.T."/>
            <person name="Lehmann R."/>
            <person name="Hamlin N."/>
            <person name="Davies R."/>
            <person name="Gaudet P."/>
            <person name="Fey P."/>
            <person name="Pilcher K."/>
            <person name="Chen G."/>
            <person name="Saunders D."/>
            <person name="Sodergren E."/>
            <person name="Davis P."/>
            <person name="Kerhornou A."/>
            <person name="Nie X."/>
            <person name="Hall N."/>
            <person name="Anjard C."/>
            <person name="Hemphill L."/>
            <person name="Bason N."/>
            <person name="Farbrother P."/>
            <person name="Desany B."/>
            <person name="Just E."/>
            <person name="Morio T."/>
            <person name="Rost R."/>
            <person name="Churcher C."/>
            <person name="Cooper J."/>
            <person name="Haydock S."/>
            <person name="van Driessche N."/>
            <person name="Cronin A."/>
            <person name="Goodhead I."/>
            <person name="Muzny D."/>
            <person name="Mourier T."/>
            <person name="Pain A."/>
            <person name="Lu M."/>
            <person name="Harper D."/>
            <person name="Lindsay R."/>
            <person name="Hauser H."/>
            <person name="James K."/>
            <person name="Quiles M."/>
            <person name="Madan Babu M."/>
            <person name="Saito T."/>
            <person name="Buchrieser C."/>
            <person name="Wardroper A."/>
            <person name="Felder M."/>
            <person name="Thangavelu M."/>
            <person name="Johnson D."/>
            <person name="Knights A."/>
            <person name="Loulseged H."/>
            <person name="Mungall K."/>
            <person name="Oliver K."/>
            <person name="Price C."/>
            <person name="Quail M.A."/>
            <person name="Urushihara H."/>
            <person name="Hernandez J."/>
            <person name="Rabbinowitsch E."/>
            <person name="Steffen D."/>
            <person name="Sanders M."/>
            <person name="Ma J."/>
            <person name="Kohara Y."/>
            <person name="Sharp S."/>
            <person name="Simmonds M."/>
            <person name="Spiegler S."/>
            <person name="Tivey A."/>
            <person name="Sugano S."/>
            <person name="White B."/>
            <person name="Walker D."/>
            <person name="Woodward J."/>
            <person name="Winckler T."/>
            <person name="Tanaka Y."/>
            <person name="Shaulsky G."/>
            <person name="Schleicher M."/>
            <person name="Weinstock G."/>
            <person name="Rosenthal A."/>
            <person name="Cox E.C."/>
            <person name="Chisholm R.L."/>
            <person name="Gibbs R."/>
            <person name="Loomis W.F."/>
            <person name="Platzer M."/>
            <person name="Kay R.R."/>
            <person name="Williams J."/>
            <person name="Dear P.H."/>
            <person name="Noegel A.A."/>
            <person name="Barrell B."/>
            <person name="Kuspa A."/>
        </authorList>
    </citation>
    <scope>NUCLEOTIDE SEQUENCE [LARGE SCALE GENOMIC DNA]</scope>
    <source>
        <strain evidence="1 2">AX4</strain>
    </source>
</reference>
<dbReference type="eggNOG" id="ENOG502RIAK">
    <property type="taxonomic scope" value="Eukaryota"/>
</dbReference>
<dbReference type="EMBL" id="AAFI02000148">
    <property type="protein sequence ID" value="EAL62551.1"/>
    <property type="molecule type" value="Genomic_DNA"/>
</dbReference>
<proteinExistence type="predicted"/>
<accession>Q54H66</accession>
<dbReference type="PaxDb" id="44689-DDB0188514"/>
<dbReference type="RefSeq" id="XP_636052.1">
    <property type="nucleotide sequence ID" value="XM_630960.1"/>
</dbReference>
<protein>
    <submittedName>
        <fullName evidence="1">Uncharacterized protein</fullName>
    </submittedName>
</protein>
<dbReference type="OMA" id="GAWYGSK"/>
<keyword evidence="2" id="KW-1185">Reference proteome</keyword>
<dbReference type="KEGG" id="ddi:DDB_G0289679"/>
<sequence length="95" mass="10108">MSYTPNSFVGVLYGLSVLFGISHGVGKLNTFKSIAKEDLSKEIKTTATAEKSKAYQEGFEAGVKSTQPKAGGVTYGSEIEKLIAETCGTNLLQQN</sequence>
<dbReference type="SMR" id="Q54H66"/>
<dbReference type="GeneID" id="8627261"/>
<evidence type="ECO:0000313" key="2">
    <source>
        <dbReference type="Proteomes" id="UP000002195"/>
    </source>
</evidence>
<gene>
    <name evidence="1" type="ORF">DDB_G0289679</name>
</gene>
<dbReference type="InParanoid" id="Q54H66"/>
<dbReference type="Proteomes" id="UP000002195">
    <property type="component" value="Unassembled WGS sequence"/>
</dbReference>
<organism evidence="1 2">
    <name type="scientific">Dictyostelium discoideum</name>
    <name type="common">Social amoeba</name>
    <dbReference type="NCBI Taxonomy" id="44689"/>
    <lineage>
        <taxon>Eukaryota</taxon>
        <taxon>Amoebozoa</taxon>
        <taxon>Evosea</taxon>
        <taxon>Eumycetozoa</taxon>
        <taxon>Dictyostelia</taxon>
        <taxon>Dictyosteliales</taxon>
        <taxon>Dictyosteliaceae</taxon>
        <taxon>Dictyostelium</taxon>
    </lineage>
</organism>
<comment type="caution">
    <text evidence="1">The sequence shown here is derived from an EMBL/GenBank/DDBJ whole genome shotgun (WGS) entry which is preliminary data.</text>
</comment>
<dbReference type="HOGENOM" id="CLU_2377178_0_0_1"/>
<dbReference type="FunCoup" id="Q54H66">
    <property type="interactions" value="744"/>
</dbReference>
<evidence type="ECO:0000313" key="1">
    <source>
        <dbReference type="EMBL" id="EAL62551.1"/>
    </source>
</evidence>
<dbReference type="AlphaFoldDB" id="Q54H66"/>
<name>Q54H66_DICDI</name>
<dbReference type="dictyBase" id="DDB_G0289679"/>